<dbReference type="AlphaFoldDB" id="A0AA35X7T8"/>
<dbReference type="InterPro" id="IPR045055">
    <property type="entry name" value="DNA2/NAM7-like"/>
</dbReference>
<reference evidence="3" key="1">
    <citation type="submission" date="2023-03" db="EMBL/GenBank/DDBJ databases">
        <authorList>
            <person name="Steffen K."/>
            <person name="Cardenas P."/>
        </authorList>
    </citation>
    <scope>NUCLEOTIDE SEQUENCE</scope>
</reference>
<accession>A0AA35X7T8</accession>
<gene>
    <name evidence="3" type="ORF">GBAR_LOCUS23011</name>
</gene>
<organism evidence="3 4">
    <name type="scientific">Geodia barretti</name>
    <name type="common">Barrett's horny sponge</name>
    <dbReference type="NCBI Taxonomy" id="519541"/>
    <lineage>
        <taxon>Eukaryota</taxon>
        <taxon>Metazoa</taxon>
        <taxon>Porifera</taxon>
        <taxon>Demospongiae</taxon>
        <taxon>Heteroscleromorpha</taxon>
        <taxon>Tetractinellida</taxon>
        <taxon>Astrophorina</taxon>
        <taxon>Geodiidae</taxon>
        <taxon>Geodia</taxon>
    </lineage>
</organism>
<dbReference type="Gene3D" id="3.40.50.300">
    <property type="entry name" value="P-loop containing nucleotide triphosphate hydrolases"/>
    <property type="match status" value="2"/>
</dbReference>
<dbReference type="InterPro" id="IPR041677">
    <property type="entry name" value="DNA2/NAM7_AAA_11"/>
</dbReference>
<dbReference type="PANTHER" id="PTHR10887">
    <property type="entry name" value="DNA2/NAM7 HELICASE FAMILY"/>
    <property type="match status" value="1"/>
</dbReference>
<dbReference type="Pfam" id="PF13087">
    <property type="entry name" value="AAA_12"/>
    <property type="match status" value="1"/>
</dbReference>
<dbReference type="Pfam" id="PF13086">
    <property type="entry name" value="AAA_11"/>
    <property type="match status" value="1"/>
</dbReference>
<protein>
    <submittedName>
        <fullName evidence="3">NFX1-type zinc finger-containing protein 1</fullName>
    </submittedName>
</protein>
<dbReference type="GO" id="GO:0004386">
    <property type="term" value="F:helicase activity"/>
    <property type="evidence" value="ECO:0007669"/>
    <property type="project" value="InterPro"/>
</dbReference>
<dbReference type="SUPFAM" id="SSF52540">
    <property type="entry name" value="P-loop containing nucleoside triphosphate hydrolases"/>
    <property type="match status" value="1"/>
</dbReference>
<feature type="domain" description="DNA2/NAM7 helicase helicase" evidence="1">
    <location>
        <begin position="33"/>
        <end position="126"/>
    </location>
</feature>
<proteinExistence type="predicted"/>
<dbReference type="CDD" id="cd18808">
    <property type="entry name" value="SF1_C_Upf1"/>
    <property type="match status" value="1"/>
</dbReference>
<dbReference type="InterPro" id="IPR047187">
    <property type="entry name" value="SF1_C_Upf1"/>
</dbReference>
<evidence type="ECO:0000259" key="1">
    <source>
        <dbReference type="Pfam" id="PF13086"/>
    </source>
</evidence>
<dbReference type="GO" id="GO:0031048">
    <property type="term" value="P:regulatory ncRNA-mediated heterochromatin formation"/>
    <property type="evidence" value="ECO:0007669"/>
    <property type="project" value="TreeGrafter"/>
</dbReference>
<sequence>MMRCREVEDIAELNIKDRWRLYNYWGEQRFKYLQSENRNLVRDYTEKCKMLANLRQLEDGDTLEKADVIGMTTSGAAKYQHILHHIKPKIVIVEEAAEVLEAHIVSALSAGTQHLILIGDHKQLRPKPNEHVLATKYNLSISLFERLVRKQMSQATLEIQHRMRPEIAQLVCPHVYEKLLNHESVQKYPDIRGISKNMFFVHHSEPESEHPGLLSYQNEFEANYIVGLCAHLLRLGYSRSQITILTPYVGQLLMIRNKMPKSEFNGVHVTAIDNFQGEENDIIVFSMVRSTNPNSNRTTIGFVKEDNRVCVSLSRAKHGFYAIGNFELIRHQSRLWESIISDVESRECYGNSLPLYCCNHPETKYSAQTGSDFEARAPNGGKSHAKMWSYSEDEMLI</sequence>
<feature type="domain" description="DNA2/NAM7 helicase-like C-terminal" evidence="2">
    <location>
        <begin position="139"/>
        <end position="325"/>
    </location>
</feature>
<name>A0AA35X7T8_GEOBA</name>
<dbReference type="PANTHER" id="PTHR10887:SF341">
    <property type="entry name" value="NFX1-TYPE ZINC FINGER-CONTAINING PROTEIN 1"/>
    <property type="match status" value="1"/>
</dbReference>
<evidence type="ECO:0000313" key="4">
    <source>
        <dbReference type="Proteomes" id="UP001174909"/>
    </source>
</evidence>
<evidence type="ECO:0000313" key="3">
    <source>
        <dbReference type="EMBL" id="CAI8041380.1"/>
    </source>
</evidence>
<dbReference type="GO" id="GO:0031380">
    <property type="term" value="C:nuclear RNA-directed RNA polymerase complex"/>
    <property type="evidence" value="ECO:0007669"/>
    <property type="project" value="TreeGrafter"/>
</dbReference>
<dbReference type="InterPro" id="IPR027417">
    <property type="entry name" value="P-loop_NTPase"/>
</dbReference>
<dbReference type="FunFam" id="3.40.50.300:FF:001366">
    <property type="entry name" value="ATP binding protein, putative"/>
    <property type="match status" value="1"/>
</dbReference>
<comment type="caution">
    <text evidence="3">The sequence shown here is derived from an EMBL/GenBank/DDBJ whole genome shotgun (WGS) entry which is preliminary data.</text>
</comment>
<dbReference type="Proteomes" id="UP001174909">
    <property type="component" value="Unassembled WGS sequence"/>
</dbReference>
<dbReference type="InterPro" id="IPR041679">
    <property type="entry name" value="DNA2/NAM7-like_C"/>
</dbReference>
<dbReference type="EMBL" id="CASHTH010003185">
    <property type="protein sequence ID" value="CAI8041380.1"/>
    <property type="molecule type" value="Genomic_DNA"/>
</dbReference>
<keyword evidence="4" id="KW-1185">Reference proteome</keyword>
<evidence type="ECO:0000259" key="2">
    <source>
        <dbReference type="Pfam" id="PF13087"/>
    </source>
</evidence>